<keyword evidence="5" id="KW-0460">Magnesium</keyword>
<evidence type="ECO:0000256" key="8">
    <source>
        <dbReference type="ARBA" id="ARBA00034120"/>
    </source>
</evidence>
<dbReference type="InterPro" id="IPR000477">
    <property type="entry name" value="RT_dom"/>
</dbReference>
<dbReference type="InterPro" id="IPR000123">
    <property type="entry name" value="Reverse_transcriptase_msDNA"/>
</dbReference>
<dbReference type="EC" id="2.7.7.49" evidence="1"/>
<keyword evidence="2" id="KW-0808">Transferase</keyword>
<comment type="catalytic activity">
    <reaction evidence="9">
        <text>DNA(n) + a 2'-deoxyribonucleoside 5'-triphosphate = DNA(n+1) + diphosphate</text>
        <dbReference type="Rhea" id="RHEA:22508"/>
        <dbReference type="Rhea" id="RHEA-COMP:17339"/>
        <dbReference type="Rhea" id="RHEA-COMP:17340"/>
        <dbReference type="ChEBI" id="CHEBI:33019"/>
        <dbReference type="ChEBI" id="CHEBI:61560"/>
        <dbReference type="ChEBI" id="CHEBI:173112"/>
        <dbReference type="EC" id="2.7.7.49"/>
    </reaction>
</comment>
<comment type="caution">
    <text evidence="11">The sequence shown here is derived from an EMBL/GenBank/DDBJ whole genome shotgun (WGS) entry which is preliminary data.</text>
</comment>
<accession>A0ABR9FSC1</accession>
<evidence type="ECO:0000256" key="1">
    <source>
        <dbReference type="ARBA" id="ARBA00012493"/>
    </source>
</evidence>
<dbReference type="Pfam" id="PF00078">
    <property type="entry name" value="RVT_1"/>
    <property type="match status" value="1"/>
</dbReference>
<feature type="domain" description="Reverse transcriptase" evidence="10">
    <location>
        <begin position="1"/>
        <end position="275"/>
    </location>
</feature>
<evidence type="ECO:0000256" key="3">
    <source>
        <dbReference type="ARBA" id="ARBA00022695"/>
    </source>
</evidence>
<dbReference type="InterPro" id="IPR043502">
    <property type="entry name" value="DNA/RNA_pol_sf"/>
</dbReference>
<keyword evidence="4" id="KW-0479">Metal-binding</keyword>
<evidence type="ECO:0000256" key="9">
    <source>
        <dbReference type="ARBA" id="ARBA00048173"/>
    </source>
</evidence>
<comment type="similarity">
    <text evidence="8">Belongs to the bacterial reverse transcriptase family.</text>
</comment>
<keyword evidence="12" id="KW-1185">Reference proteome</keyword>
<evidence type="ECO:0000256" key="6">
    <source>
        <dbReference type="ARBA" id="ARBA00022918"/>
    </source>
</evidence>
<evidence type="ECO:0000256" key="5">
    <source>
        <dbReference type="ARBA" id="ARBA00022842"/>
    </source>
</evidence>
<proteinExistence type="inferred from homology"/>
<evidence type="ECO:0000313" key="12">
    <source>
        <dbReference type="Proteomes" id="UP000707245"/>
    </source>
</evidence>
<gene>
    <name evidence="11" type="ORF">EI167_20320</name>
</gene>
<dbReference type="PANTHER" id="PTHR34047:SF7">
    <property type="entry name" value="RNA-DIRECTED DNA POLYMERASE"/>
    <property type="match status" value="1"/>
</dbReference>
<evidence type="ECO:0000256" key="4">
    <source>
        <dbReference type="ARBA" id="ARBA00022723"/>
    </source>
</evidence>
<sequence>MKKITLSKTVFDILDDYSFFDKAKGLTPLSFENVNEFKIGKKFTYTPESNLKPLHQKLSRFILNNYLSHIPLNQSSVAYQTKKSYFDFIEPHRNNYFFIRIDLKNFFHSISPAIIKSNFLNHFSDDPISESCPQSHAKLVYNLITLKLDENSKNKTFMNEEILPMGFPLSPVVSNIIFRKIDILIEKFCDIHHIKYTRYADDMLFSSKGSLLPKPIFKPIVMGRKAVTKSYKPHFIHSERFLEEISILLNLDGFKLNRKKTMKAVNTLSLNGYTISGSNFPDINGTIRISNKKTKLISQLIHELNSEEPKTDVEIFKLCFRHEFPKPKYKKNAGQFIETFCINQINNKLIGYVSYLKSIMYYHDDHNCLSNESIDKYSKIINELSTIISKRVK</sequence>
<dbReference type="InterPro" id="IPR051083">
    <property type="entry name" value="GrpII_Intron_Splice-Mob/Def"/>
</dbReference>
<name>A0ABR9FSC1_9GAMM</name>
<keyword evidence="6 11" id="KW-0695">RNA-directed DNA polymerase</keyword>
<evidence type="ECO:0000256" key="2">
    <source>
        <dbReference type="ARBA" id="ARBA00022679"/>
    </source>
</evidence>
<dbReference type="PRINTS" id="PR00866">
    <property type="entry name" value="RNADNAPOLMS"/>
</dbReference>
<dbReference type="EMBL" id="RRZA01000105">
    <property type="protein sequence ID" value="MBE0459731.1"/>
    <property type="molecule type" value="Genomic_DNA"/>
</dbReference>
<reference evidence="11 12" key="1">
    <citation type="submission" date="2020-07" db="EMBL/GenBank/DDBJ databases">
        <title>Halophilic bacteria isolated from french cheeses.</title>
        <authorList>
            <person name="Kothe C.I."/>
            <person name="Farah-Kraiem B."/>
            <person name="Renault P."/>
            <person name="Dridi B."/>
        </authorList>
    </citation>
    <scope>NUCLEOTIDE SEQUENCE [LARGE SCALE GENOMIC DNA]</scope>
    <source>
        <strain evidence="11 12">FME14</strain>
    </source>
</reference>
<evidence type="ECO:0000256" key="7">
    <source>
        <dbReference type="ARBA" id="ARBA00023118"/>
    </source>
</evidence>
<dbReference type="PANTHER" id="PTHR34047">
    <property type="entry name" value="NUCLEAR INTRON MATURASE 1, MITOCHONDRIAL-RELATED"/>
    <property type="match status" value="1"/>
</dbReference>
<dbReference type="SUPFAM" id="SSF56672">
    <property type="entry name" value="DNA/RNA polymerases"/>
    <property type="match status" value="1"/>
</dbReference>
<keyword evidence="3" id="KW-0548">Nucleotidyltransferase</keyword>
<keyword evidence="7" id="KW-0051">Antiviral defense</keyword>
<dbReference type="Proteomes" id="UP000707245">
    <property type="component" value="Unassembled WGS sequence"/>
</dbReference>
<organism evidence="11 12">
    <name type="scientific">Pseudoalteromonas prydzensis</name>
    <dbReference type="NCBI Taxonomy" id="182141"/>
    <lineage>
        <taxon>Bacteria</taxon>
        <taxon>Pseudomonadati</taxon>
        <taxon>Pseudomonadota</taxon>
        <taxon>Gammaproteobacteria</taxon>
        <taxon>Alteromonadales</taxon>
        <taxon>Pseudoalteromonadaceae</taxon>
        <taxon>Pseudoalteromonas</taxon>
    </lineage>
</organism>
<evidence type="ECO:0000313" key="11">
    <source>
        <dbReference type="EMBL" id="MBE0459731.1"/>
    </source>
</evidence>
<evidence type="ECO:0000259" key="10">
    <source>
        <dbReference type="PROSITE" id="PS50878"/>
    </source>
</evidence>
<dbReference type="CDD" id="cd03487">
    <property type="entry name" value="RT_Bac_retron_II"/>
    <property type="match status" value="1"/>
</dbReference>
<dbReference type="PROSITE" id="PS50878">
    <property type="entry name" value="RT_POL"/>
    <property type="match status" value="1"/>
</dbReference>
<dbReference type="GO" id="GO:0003964">
    <property type="term" value="F:RNA-directed DNA polymerase activity"/>
    <property type="evidence" value="ECO:0007669"/>
    <property type="project" value="UniProtKB-KW"/>
</dbReference>
<protein>
    <recommendedName>
        <fullName evidence="1">RNA-directed DNA polymerase</fullName>
        <ecNumber evidence="1">2.7.7.49</ecNumber>
    </recommendedName>
</protein>